<accession>A0AAD3S663</accession>
<dbReference type="Proteomes" id="UP001279734">
    <property type="component" value="Unassembled WGS sequence"/>
</dbReference>
<proteinExistence type="predicted"/>
<feature type="region of interest" description="Disordered" evidence="1">
    <location>
        <begin position="105"/>
        <end position="126"/>
    </location>
</feature>
<evidence type="ECO:0000313" key="2">
    <source>
        <dbReference type="EMBL" id="GMH05015.1"/>
    </source>
</evidence>
<comment type="caution">
    <text evidence="2">The sequence shown here is derived from an EMBL/GenBank/DDBJ whole genome shotgun (WGS) entry which is preliminary data.</text>
</comment>
<protein>
    <submittedName>
        <fullName evidence="2">Uncharacterized protein</fullName>
    </submittedName>
</protein>
<reference evidence="2" key="1">
    <citation type="submission" date="2023-05" db="EMBL/GenBank/DDBJ databases">
        <title>Nepenthes gracilis genome sequencing.</title>
        <authorList>
            <person name="Fukushima K."/>
        </authorList>
    </citation>
    <scope>NUCLEOTIDE SEQUENCE</scope>
    <source>
        <strain evidence="2">SING2019-196</strain>
    </source>
</reference>
<organism evidence="2 3">
    <name type="scientific">Nepenthes gracilis</name>
    <name type="common">Slender pitcher plant</name>
    <dbReference type="NCBI Taxonomy" id="150966"/>
    <lineage>
        <taxon>Eukaryota</taxon>
        <taxon>Viridiplantae</taxon>
        <taxon>Streptophyta</taxon>
        <taxon>Embryophyta</taxon>
        <taxon>Tracheophyta</taxon>
        <taxon>Spermatophyta</taxon>
        <taxon>Magnoliopsida</taxon>
        <taxon>eudicotyledons</taxon>
        <taxon>Gunneridae</taxon>
        <taxon>Pentapetalae</taxon>
        <taxon>Caryophyllales</taxon>
        <taxon>Nepenthaceae</taxon>
        <taxon>Nepenthes</taxon>
    </lineage>
</organism>
<sequence length="139" mass="15145">MRESITRAYAGGEEANEAKRPERADRPRPFLGEGKRKYGGGEHSHRSGVGLGLERKDHGPTTFTPLTDTRSNVLMRSVEKSFEVAKDIKKDCGNQSILGHLTRFVKGPGQNSGAADEEGQEQTPPRNRIAAGVVNMVTT</sequence>
<gene>
    <name evidence="2" type="ORF">Nepgr_006855</name>
</gene>
<keyword evidence="3" id="KW-1185">Reference proteome</keyword>
<dbReference type="EMBL" id="BSYO01000005">
    <property type="protein sequence ID" value="GMH05015.1"/>
    <property type="molecule type" value="Genomic_DNA"/>
</dbReference>
<name>A0AAD3S663_NEPGR</name>
<evidence type="ECO:0000256" key="1">
    <source>
        <dbReference type="SAM" id="MobiDB-lite"/>
    </source>
</evidence>
<feature type="compositionally biased region" description="Basic and acidic residues" evidence="1">
    <location>
        <begin position="16"/>
        <end position="45"/>
    </location>
</feature>
<feature type="region of interest" description="Disordered" evidence="1">
    <location>
        <begin position="1"/>
        <end position="67"/>
    </location>
</feature>
<evidence type="ECO:0000313" key="3">
    <source>
        <dbReference type="Proteomes" id="UP001279734"/>
    </source>
</evidence>
<dbReference type="AlphaFoldDB" id="A0AAD3S663"/>